<dbReference type="PROSITE" id="PS50850">
    <property type="entry name" value="MFS"/>
    <property type="match status" value="1"/>
</dbReference>
<dbReference type="InterPro" id="IPR011701">
    <property type="entry name" value="MFS"/>
</dbReference>
<feature type="transmembrane region" description="Helical" evidence="8">
    <location>
        <begin position="329"/>
        <end position="349"/>
    </location>
</feature>
<comment type="similarity">
    <text evidence="6">Belongs to the major facilitator superfamily. Allantoate permease family.</text>
</comment>
<dbReference type="PANTHER" id="PTHR43791">
    <property type="entry name" value="PERMEASE-RELATED"/>
    <property type="match status" value="1"/>
</dbReference>
<protein>
    <recommendedName>
        <fullName evidence="9">Major facilitator superfamily (MFS) profile domain-containing protein</fullName>
    </recommendedName>
</protein>
<dbReference type="GO" id="GO:0098717">
    <property type="term" value="P:pantothenate import across plasma membrane"/>
    <property type="evidence" value="ECO:0007669"/>
    <property type="project" value="TreeGrafter"/>
</dbReference>
<keyword evidence="5 8" id="KW-0472">Membrane</keyword>
<dbReference type="GO" id="GO:0015233">
    <property type="term" value="F:pantothenate transmembrane transporter activity"/>
    <property type="evidence" value="ECO:0007669"/>
    <property type="project" value="TreeGrafter"/>
</dbReference>
<dbReference type="InterPro" id="IPR036259">
    <property type="entry name" value="MFS_trans_sf"/>
</dbReference>
<dbReference type="VEuPathDB" id="FungiDB:PV10_00674"/>
<feature type="transmembrane region" description="Helical" evidence="8">
    <location>
        <begin position="192"/>
        <end position="214"/>
    </location>
</feature>
<dbReference type="Gene3D" id="1.20.1250.20">
    <property type="entry name" value="MFS general substrate transporter like domains"/>
    <property type="match status" value="2"/>
</dbReference>
<accession>A0A438MTR6</accession>
<dbReference type="GO" id="GO:0005886">
    <property type="term" value="C:plasma membrane"/>
    <property type="evidence" value="ECO:0007669"/>
    <property type="project" value="TreeGrafter"/>
</dbReference>
<dbReference type="OrthoDB" id="3639251at2759"/>
<evidence type="ECO:0000256" key="4">
    <source>
        <dbReference type="ARBA" id="ARBA00022989"/>
    </source>
</evidence>
<evidence type="ECO:0000256" key="2">
    <source>
        <dbReference type="ARBA" id="ARBA00022448"/>
    </source>
</evidence>
<feature type="compositionally biased region" description="Basic and acidic residues" evidence="7">
    <location>
        <begin position="488"/>
        <end position="497"/>
    </location>
</feature>
<feature type="domain" description="Major facilitator superfamily (MFS) profile" evidence="9">
    <location>
        <begin position="32"/>
        <end position="448"/>
    </location>
</feature>
<evidence type="ECO:0000256" key="1">
    <source>
        <dbReference type="ARBA" id="ARBA00004141"/>
    </source>
</evidence>
<feature type="transmembrane region" description="Helical" evidence="8">
    <location>
        <begin position="98"/>
        <end position="117"/>
    </location>
</feature>
<dbReference type="SUPFAM" id="SSF103473">
    <property type="entry name" value="MFS general substrate transporter"/>
    <property type="match status" value="1"/>
</dbReference>
<evidence type="ECO:0000256" key="7">
    <source>
        <dbReference type="SAM" id="MobiDB-lite"/>
    </source>
</evidence>
<dbReference type="Proteomes" id="UP000288859">
    <property type="component" value="Unassembled WGS sequence"/>
</dbReference>
<reference evidence="10 11" key="1">
    <citation type="submission" date="2017-03" db="EMBL/GenBank/DDBJ databases">
        <title>Genomes of endolithic fungi from Antarctica.</title>
        <authorList>
            <person name="Coleine C."/>
            <person name="Masonjones S."/>
            <person name="Stajich J.E."/>
        </authorList>
    </citation>
    <scope>NUCLEOTIDE SEQUENCE [LARGE SCALE GENOMIC DNA]</scope>
    <source>
        <strain evidence="10 11">CCFEE 6314</strain>
    </source>
</reference>
<dbReference type="FunFam" id="1.20.1250.20:FF:000065">
    <property type="entry name" value="Putative MFS pantothenate transporter"/>
    <property type="match status" value="1"/>
</dbReference>
<keyword evidence="4 8" id="KW-1133">Transmembrane helix</keyword>
<feature type="compositionally biased region" description="Polar residues" evidence="7">
    <location>
        <begin position="477"/>
        <end position="487"/>
    </location>
</feature>
<dbReference type="PANTHER" id="PTHR43791:SF4">
    <property type="entry name" value="PANTOTHENATE TRANSPORTER FEN2"/>
    <property type="match status" value="1"/>
</dbReference>
<dbReference type="AlphaFoldDB" id="A0A438MTR6"/>
<evidence type="ECO:0000256" key="6">
    <source>
        <dbReference type="ARBA" id="ARBA00037968"/>
    </source>
</evidence>
<sequence length="497" mass="55507">MGALRAVRTAVWGAPAETKAERRLIVKIDAFILSSCCLQYWVNYLDRSNLNNAYVSGMKEELNMGGKDLNYINTIFWCGYVVGQIPNNLAMQYFRPRYWMTFCIVAWGLCTLGTGFVHSKESIMCIRAFQALFEGSTFVGTHYLLGSWYKEAELGKRTGIFTSSGLAGTLFSGFMQGSIYTSLHGKSGLQGWRWMFIIDFLVTLPIALYVFLLFPDTPETTKAFYLTQDERELSVSRLRRDHSTEHVHGEVNKQLFKRLLTTWELYAFCFIWTMGANCEMFSTNAVLNLYLKWTEDYTVQMVNYMPMGVSAVGIVGTLVLGWYSDFSGGSWHVGVITSCTAIISGAIMLNPPNRAATMFALYLNGIQYANQTVMFAWASKNTFGDAPKRAVILAAMNTAAVVFYCWWPILFYAADQAPGWRAGSIAIIVSAIAMLGGVLAIRHLEARQKSTEAGPFVMGKGQDDSINFETSQEKTVVTTNLDSVSGHSSRDEESGRK</sequence>
<dbReference type="Pfam" id="PF07690">
    <property type="entry name" value="MFS_1"/>
    <property type="match status" value="1"/>
</dbReference>
<feature type="transmembrane region" description="Helical" evidence="8">
    <location>
        <begin position="390"/>
        <end position="414"/>
    </location>
</feature>
<feature type="region of interest" description="Disordered" evidence="7">
    <location>
        <begin position="477"/>
        <end position="497"/>
    </location>
</feature>
<comment type="subcellular location">
    <subcellularLocation>
        <location evidence="1">Membrane</location>
        <topology evidence="1">Multi-pass membrane protein</topology>
    </subcellularLocation>
</comment>
<evidence type="ECO:0000256" key="8">
    <source>
        <dbReference type="SAM" id="Phobius"/>
    </source>
</evidence>
<keyword evidence="3 8" id="KW-0812">Transmembrane</keyword>
<evidence type="ECO:0000259" key="9">
    <source>
        <dbReference type="PROSITE" id="PS50850"/>
    </source>
</evidence>
<evidence type="ECO:0000256" key="3">
    <source>
        <dbReference type="ARBA" id="ARBA00022692"/>
    </source>
</evidence>
<evidence type="ECO:0000313" key="11">
    <source>
        <dbReference type="Proteomes" id="UP000288859"/>
    </source>
</evidence>
<comment type="caution">
    <text evidence="10">The sequence shown here is derived from an EMBL/GenBank/DDBJ whole genome shotgun (WGS) entry which is preliminary data.</text>
</comment>
<name>A0A438MTR6_EXOME</name>
<feature type="transmembrane region" description="Helical" evidence="8">
    <location>
        <begin position="160"/>
        <end position="180"/>
    </location>
</feature>
<evidence type="ECO:0000256" key="5">
    <source>
        <dbReference type="ARBA" id="ARBA00023136"/>
    </source>
</evidence>
<gene>
    <name evidence="10" type="ORF">B0A52_08307</name>
</gene>
<evidence type="ECO:0000313" key="10">
    <source>
        <dbReference type="EMBL" id="RVX67064.1"/>
    </source>
</evidence>
<organism evidence="10 11">
    <name type="scientific">Exophiala mesophila</name>
    <name type="common">Black yeast-like fungus</name>
    <dbReference type="NCBI Taxonomy" id="212818"/>
    <lineage>
        <taxon>Eukaryota</taxon>
        <taxon>Fungi</taxon>
        <taxon>Dikarya</taxon>
        <taxon>Ascomycota</taxon>
        <taxon>Pezizomycotina</taxon>
        <taxon>Eurotiomycetes</taxon>
        <taxon>Chaetothyriomycetidae</taxon>
        <taxon>Chaetothyriales</taxon>
        <taxon>Herpotrichiellaceae</taxon>
        <taxon>Exophiala</taxon>
    </lineage>
</organism>
<dbReference type="InterPro" id="IPR020846">
    <property type="entry name" value="MFS_dom"/>
</dbReference>
<feature type="transmembrane region" description="Helical" evidence="8">
    <location>
        <begin position="265"/>
        <end position="291"/>
    </location>
</feature>
<feature type="transmembrane region" description="Helical" evidence="8">
    <location>
        <begin position="303"/>
        <end position="323"/>
    </location>
</feature>
<dbReference type="EMBL" id="NAJM01000052">
    <property type="protein sequence ID" value="RVX67064.1"/>
    <property type="molecule type" value="Genomic_DNA"/>
</dbReference>
<keyword evidence="2" id="KW-0813">Transport</keyword>
<proteinExistence type="inferred from homology"/>
<feature type="transmembrane region" description="Helical" evidence="8">
    <location>
        <begin position="420"/>
        <end position="441"/>
    </location>
</feature>